<dbReference type="RefSeq" id="WP_032945472.1">
    <property type="nucleotide sequence ID" value="NZ_JNHI01000009.1"/>
</dbReference>
<accession>A0A078R7D0</accession>
<sequence length="168" mass="19497">MEKIYGTKKRQDCLVRTGRSKWILFYGFGKDDENSENGWEYRHTFDHKPTLSEVKELVVSAINTATEEKIINGFVWNGKAVYLSPENQLNFSAIERSEKIPYPLILKINEQEDGTPIYHTFENADDFIAFSQAACAYVIKTVQEGWKEKDEVDWTVFNLKSNNDEKVD</sequence>
<comment type="caution">
    <text evidence="1">The sequence shown here is derived from an EMBL/GenBank/DDBJ whole genome shotgun (WGS) entry which is preliminary data.</text>
</comment>
<reference evidence="1 2" key="1">
    <citation type="submission" date="2014-04" db="EMBL/GenBank/DDBJ databases">
        <authorList>
            <person name="Sears C."/>
            <person name="Carroll K."/>
            <person name="Sack B.R."/>
            <person name="Qadri F."/>
            <person name="Myers L.L."/>
            <person name="Chung G.-T."/>
            <person name="Escheverria P."/>
            <person name="Fraser C.M."/>
            <person name="Sadzewicz L."/>
            <person name="Shefchek K.A."/>
            <person name="Tallon L."/>
            <person name="Das S.P."/>
            <person name="Daugherty S."/>
            <person name="Mongodin E.F."/>
        </authorList>
    </citation>
    <scope>NUCLEOTIDE SEQUENCE [LARGE SCALE GENOMIC DNA]</scope>
    <source>
        <strain evidence="2">3775 SL(B) 10 (iv)</strain>
    </source>
</reference>
<dbReference type="PATRIC" id="fig|1339350.3.peg.1890"/>
<protein>
    <recommendedName>
        <fullName evidence="3">DUF4376 domain-containing protein</fullName>
    </recommendedName>
</protein>
<dbReference type="Proteomes" id="UP000028134">
    <property type="component" value="Unassembled WGS sequence"/>
</dbReference>
<evidence type="ECO:0000313" key="1">
    <source>
        <dbReference type="EMBL" id="KDS31318.1"/>
    </source>
</evidence>
<organism evidence="1 2">
    <name type="scientific">Phocaeicola vulgatus str. 3775 SL</name>
    <name type="common">B</name>
    <name type="synonym">iv</name>
    <dbReference type="NCBI Taxonomy" id="1339350"/>
    <lineage>
        <taxon>Bacteria</taxon>
        <taxon>Pseudomonadati</taxon>
        <taxon>Bacteroidota</taxon>
        <taxon>Bacteroidia</taxon>
        <taxon>Bacteroidales</taxon>
        <taxon>Bacteroidaceae</taxon>
        <taxon>Phocaeicola</taxon>
    </lineage>
</organism>
<gene>
    <name evidence="1" type="ORF">M097_1964</name>
</gene>
<name>A0A078R7D0_PHOVU</name>
<evidence type="ECO:0008006" key="3">
    <source>
        <dbReference type="Google" id="ProtNLM"/>
    </source>
</evidence>
<dbReference type="AlphaFoldDB" id="A0A078R7D0"/>
<dbReference type="EMBL" id="JNHI01000009">
    <property type="protein sequence ID" value="KDS31318.1"/>
    <property type="molecule type" value="Genomic_DNA"/>
</dbReference>
<proteinExistence type="predicted"/>
<evidence type="ECO:0000313" key="2">
    <source>
        <dbReference type="Proteomes" id="UP000028134"/>
    </source>
</evidence>